<gene>
    <name evidence="2" type="ORF">B0H16DRAFT_1567780</name>
</gene>
<organism evidence="2 3">
    <name type="scientific">Mycena metata</name>
    <dbReference type="NCBI Taxonomy" id="1033252"/>
    <lineage>
        <taxon>Eukaryota</taxon>
        <taxon>Fungi</taxon>
        <taxon>Dikarya</taxon>
        <taxon>Basidiomycota</taxon>
        <taxon>Agaricomycotina</taxon>
        <taxon>Agaricomycetes</taxon>
        <taxon>Agaricomycetidae</taxon>
        <taxon>Agaricales</taxon>
        <taxon>Marasmiineae</taxon>
        <taxon>Mycenaceae</taxon>
        <taxon>Mycena</taxon>
    </lineage>
</organism>
<reference evidence="2" key="1">
    <citation type="submission" date="2023-03" db="EMBL/GenBank/DDBJ databases">
        <title>Massive genome expansion in bonnet fungi (Mycena s.s.) driven by repeated elements and novel gene families across ecological guilds.</title>
        <authorList>
            <consortium name="Lawrence Berkeley National Laboratory"/>
            <person name="Harder C.B."/>
            <person name="Miyauchi S."/>
            <person name="Viragh M."/>
            <person name="Kuo A."/>
            <person name="Thoen E."/>
            <person name="Andreopoulos B."/>
            <person name="Lu D."/>
            <person name="Skrede I."/>
            <person name="Drula E."/>
            <person name="Henrissat B."/>
            <person name="Morin E."/>
            <person name="Kohler A."/>
            <person name="Barry K."/>
            <person name="LaButti K."/>
            <person name="Morin E."/>
            <person name="Salamov A."/>
            <person name="Lipzen A."/>
            <person name="Mereny Z."/>
            <person name="Hegedus B."/>
            <person name="Baldrian P."/>
            <person name="Stursova M."/>
            <person name="Weitz H."/>
            <person name="Taylor A."/>
            <person name="Grigoriev I.V."/>
            <person name="Nagy L.G."/>
            <person name="Martin F."/>
            <person name="Kauserud H."/>
        </authorList>
    </citation>
    <scope>NUCLEOTIDE SEQUENCE</scope>
    <source>
        <strain evidence="2">CBHHK182m</strain>
    </source>
</reference>
<accession>A0AAD7ICS0</accession>
<evidence type="ECO:0000313" key="3">
    <source>
        <dbReference type="Proteomes" id="UP001215598"/>
    </source>
</evidence>
<dbReference type="EMBL" id="JARKIB010000104">
    <property type="protein sequence ID" value="KAJ7740139.1"/>
    <property type="molecule type" value="Genomic_DNA"/>
</dbReference>
<keyword evidence="1" id="KW-0175">Coiled coil</keyword>
<sequence>MSQQDTSSLVAPGVIAPAVTEISTQIHDAQDLFVTTKTQFNLVTGSATATSNLDQASSVFGQFFLDTQTNASKAAANIQSFHSQALKAIADPTSASALNGITFIATHLGGNTTPVFNFQPIVRSLSASRQAVNILAASIDAARHAALDAAIKTVEDLEAQGAALKKQFSDALPEALKKLGMNADSSSLELYLTIAPASLLDSLIGMFKNKGDLATKGEAGLAQAGGQVAQDVIKVAVSTATLIELKEKIQDNKDDLAAAKLALTRLKEDQAADDQPGRLQIALISISQIQGAIAALSPQLQVLATVTSAMVQELTVAIASIKDGKYEEAKLGLTNADAVFTQLQSALQTFSTQV</sequence>
<evidence type="ECO:0000313" key="2">
    <source>
        <dbReference type="EMBL" id="KAJ7740139.1"/>
    </source>
</evidence>
<proteinExistence type="predicted"/>
<feature type="coiled-coil region" evidence="1">
    <location>
        <begin position="242"/>
        <end position="269"/>
    </location>
</feature>
<evidence type="ECO:0000256" key="1">
    <source>
        <dbReference type="SAM" id="Coils"/>
    </source>
</evidence>
<keyword evidence="3" id="KW-1185">Reference proteome</keyword>
<dbReference type="Proteomes" id="UP001215598">
    <property type="component" value="Unassembled WGS sequence"/>
</dbReference>
<protein>
    <submittedName>
        <fullName evidence="2">Uncharacterized protein</fullName>
    </submittedName>
</protein>
<comment type="caution">
    <text evidence="2">The sequence shown here is derived from an EMBL/GenBank/DDBJ whole genome shotgun (WGS) entry which is preliminary data.</text>
</comment>
<name>A0AAD7ICS0_9AGAR</name>
<dbReference type="AlphaFoldDB" id="A0AAD7ICS0"/>